<protein>
    <recommendedName>
        <fullName evidence="9">4,4'-diaponeurosporenoate glycosyltransferase</fullName>
    </recommendedName>
</protein>
<feature type="domain" description="Glycosyltransferase 2-like" evidence="11">
    <location>
        <begin position="12"/>
        <end position="124"/>
    </location>
</feature>
<accession>A0A2A2TAR7</accession>
<comment type="function">
    <text evidence="6">Catalyzes the glycosylation of 4,4'-diaponeurosporenoate, i.e. the esterification of glucose at the C1'' position with the carboxyl group of 4,4'-diaponeurosporenic acid, to form glycosyl-4,4'-diaponeurosporenoate. This is a step in the biosynthesis of staphyloxanthin, an orange pigment present in most staphylococci strains.</text>
</comment>
<dbReference type="InterPro" id="IPR029044">
    <property type="entry name" value="Nucleotide-diphossugar_trans"/>
</dbReference>
<evidence type="ECO:0000256" key="6">
    <source>
        <dbReference type="ARBA" id="ARBA00037281"/>
    </source>
</evidence>
<evidence type="ECO:0000256" key="7">
    <source>
        <dbReference type="ARBA" id="ARBA00037904"/>
    </source>
</evidence>
<dbReference type="InterPro" id="IPR026461">
    <property type="entry name" value="Trfase_2_rSAM/seldom_assoc"/>
</dbReference>
<dbReference type="AlphaFoldDB" id="A0A2A2TAR7"/>
<evidence type="ECO:0000256" key="8">
    <source>
        <dbReference type="ARBA" id="ARBA00038120"/>
    </source>
</evidence>
<evidence type="ECO:0000313" key="13">
    <source>
        <dbReference type="Proteomes" id="UP000218238"/>
    </source>
</evidence>
<keyword evidence="5 10" id="KW-0472">Membrane</keyword>
<reference evidence="12 13" key="1">
    <citation type="submission" date="2017-08" db="EMBL/GenBank/DDBJ databases">
        <title>Draft genome sequence of filamentous cyanobacterium Calothrix elsteri CCALA 953.</title>
        <authorList>
            <person name="Gagunashvili A.N."/>
            <person name="Elster J."/>
            <person name="Andresson O.S."/>
        </authorList>
    </citation>
    <scope>NUCLEOTIDE SEQUENCE [LARGE SCALE GENOMIC DNA]</scope>
    <source>
        <strain evidence="12 13">CCALA 953</strain>
    </source>
</reference>
<dbReference type="InterPro" id="IPR001173">
    <property type="entry name" value="Glyco_trans_2-like"/>
</dbReference>
<proteinExistence type="inferred from homology"/>
<dbReference type="OrthoDB" id="9810303at2"/>
<comment type="subcellular location">
    <subcellularLocation>
        <location evidence="1">Cell membrane</location>
    </subcellularLocation>
</comment>
<evidence type="ECO:0000256" key="5">
    <source>
        <dbReference type="ARBA" id="ARBA00023136"/>
    </source>
</evidence>
<dbReference type="CDD" id="cd02522">
    <property type="entry name" value="GT_2_like_a"/>
    <property type="match status" value="1"/>
</dbReference>
<dbReference type="GO" id="GO:0005886">
    <property type="term" value="C:plasma membrane"/>
    <property type="evidence" value="ECO:0007669"/>
    <property type="project" value="UniProtKB-SubCell"/>
</dbReference>
<feature type="transmembrane region" description="Helical" evidence="10">
    <location>
        <begin position="210"/>
        <end position="229"/>
    </location>
</feature>
<sequence length="235" mass="26294">MNYQYNQTGKISIIVPTLNEEKNIEVAITSTEFAKDIEVIVVDGGSQDDTVGITQGLGIKVICSNPGRACQMNVGALLATGNILLFLHADTTLPLQFDDMVRDALEKPGVVAGAFNLRIDASGWSLRLVEWGVRIRSHFFHLPYGDQAIFIKREVFEQVGGFPEIPIMEDFEMMRRLQRIGSIAIVQTAVLTSARRWLQKGVFKTTLINQIAIIAYFLGVSPTQIRYWYRGKNNT</sequence>
<evidence type="ECO:0000256" key="4">
    <source>
        <dbReference type="ARBA" id="ARBA00022679"/>
    </source>
</evidence>
<dbReference type="EMBL" id="NTFS01000676">
    <property type="protein sequence ID" value="PAX45799.1"/>
    <property type="molecule type" value="Genomic_DNA"/>
</dbReference>
<keyword evidence="10" id="KW-1133">Transmembrane helix</keyword>
<dbReference type="PANTHER" id="PTHR43646">
    <property type="entry name" value="GLYCOSYLTRANSFERASE"/>
    <property type="match status" value="1"/>
</dbReference>
<name>A0A2A2TAR7_9CYAN</name>
<evidence type="ECO:0000313" key="12">
    <source>
        <dbReference type="EMBL" id="PAX45799.1"/>
    </source>
</evidence>
<evidence type="ECO:0000256" key="9">
    <source>
        <dbReference type="ARBA" id="ARBA00040345"/>
    </source>
</evidence>
<keyword evidence="3" id="KW-0328">Glycosyltransferase</keyword>
<dbReference type="RefSeq" id="WP_095725039.1">
    <property type="nucleotide sequence ID" value="NZ_NTFS01000676.1"/>
</dbReference>
<dbReference type="PANTHER" id="PTHR43646:SF2">
    <property type="entry name" value="GLYCOSYLTRANSFERASE 2-LIKE DOMAIN-CONTAINING PROTEIN"/>
    <property type="match status" value="1"/>
</dbReference>
<keyword evidence="4 12" id="KW-0808">Transferase</keyword>
<dbReference type="SUPFAM" id="SSF53448">
    <property type="entry name" value="Nucleotide-diphospho-sugar transferases"/>
    <property type="match status" value="1"/>
</dbReference>
<dbReference type="Pfam" id="PF00535">
    <property type="entry name" value="Glycos_transf_2"/>
    <property type="match status" value="1"/>
</dbReference>
<comment type="pathway">
    <text evidence="7">Carotenoid biosynthesis; staphyloxanthin biosynthesis; staphyloxanthin from farnesyl diphosphate: step 4/5.</text>
</comment>
<evidence type="ECO:0000256" key="10">
    <source>
        <dbReference type="SAM" id="Phobius"/>
    </source>
</evidence>
<dbReference type="GO" id="GO:0016757">
    <property type="term" value="F:glycosyltransferase activity"/>
    <property type="evidence" value="ECO:0007669"/>
    <property type="project" value="UniProtKB-KW"/>
</dbReference>
<keyword evidence="2" id="KW-1003">Cell membrane</keyword>
<keyword evidence="13" id="KW-1185">Reference proteome</keyword>
<dbReference type="Gene3D" id="3.90.550.10">
    <property type="entry name" value="Spore Coat Polysaccharide Biosynthesis Protein SpsA, Chain A"/>
    <property type="match status" value="1"/>
</dbReference>
<comment type="similarity">
    <text evidence="8">Belongs to the glycosyltransferase 2 family. CrtQ subfamily.</text>
</comment>
<evidence type="ECO:0000256" key="1">
    <source>
        <dbReference type="ARBA" id="ARBA00004236"/>
    </source>
</evidence>
<organism evidence="12 13">
    <name type="scientific">Brunnivagina elsteri CCALA 953</name>
    <dbReference type="NCBI Taxonomy" id="987040"/>
    <lineage>
        <taxon>Bacteria</taxon>
        <taxon>Bacillati</taxon>
        <taxon>Cyanobacteriota</taxon>
        <taxon>Cyanophyceae</taxon>
        <taxon>Nostocales</taxon>
        <taxon>Calotrichaceae</taxon>
        <taxon>Brunnivagina</taxon>
    </lineage>
</organism>
<keyword evidence="10" id="KW-0812">Transmembrane</keyword>
<dbReference type="Proteomes" id="UP000218238">
    <property type="component" value="Unassembled WGS sequence"/>
</dbReference>
<comment type="caution">
    <text evidence="12">The sequence shown here is derived from an EMBL/GenBank/DDBJ whole genome shotgun (WGS) entry which is preliminary data.</text>
</comment>
<evidence type="ECO:0000256" key="3">
    <source>
        <dbReference type="ARBA" id="ARBA00022676"/>
    </source>
</evidence>
<dbReference type="NCBIfam" id="TIGR04283">
    <property type="entry name" value="glyco_like_mftF"/>
    <property type="match status" value="1"/>
</dbReference>
<gene>
    <name evidence="12" type="ORF">CK510_29770</name>
</gene>
<evidence type="ECO:0000259" key="11">
    <source>
        <dbReference type="Pfam" id="PF00535"/>
    </source>
</evidence>
<evidence type="ECO:0000256" key="2">
    <source>
        <dbReference type="ARBA" id="ARBA00022475"/>
    </source>
</evidence>